<dbReference type="AlphaFoldDB" id="A0A8H5F023"/>
<dbReference type="Gene3D" id="3.40.50.261">
    <property type="entry name" value="Succinyl-CoA synthetase domains"/>
    <property type="match status" value="1"/>
</dbReference>
<gene>
    <name evidence="3" type="ORF">D9611_014349</name>
</gene>
<proteinExistence type="predicted"/>
<name>A0A8H5F023_9AGAR</name>
<comment type="caution">
    <text evidence="3">The sequence shown here is derived from an EMBL/GenBank/DDBJ whole genome shotgun (WGS) entry which is preliminary data.</text>
</comment>
<evidence type="ECO:0000259" key="2">
    <source>
        <dbReference type="Pfam" id="PF16114"/>
    </source>
</evidence>
<accession>A0A8H5F023</accession>
<reference evidence="3 4" key="1">
    <citation type="journal article" date="2020" name="ISME J.">
        <title>Uncovering the hidden diversity of litter-decomposition mechanisms in mushroom-forming fungi.</title>
        <authorList>
            <person name="Floudas D."/>
            <person name="Bentzer J."/>
            <person name="Ahren D."/>
            <person name="Johansson T."/>
            <person name="Persson P."/>
            <person name="Tunlid A."/>
        </authorList>
    </citation>
    <scope>NUCLEOTIDE SEQUENCE [LARGE SCALE GENOMIC DNA]</scope>
    <source>
        <strain evidence="3 4">CBS 175.51</strain>
    </source>
</reference>
<dbReference type="InterPro" id="IPR016102">
    <property type="entry name" value="Succinyl-CoA_synth-like"/>
</dbReference>
<evidence type="ECO:0000256" key="1">
    <source>
        <dbReference type="SAM" id="MobiDB-lite"/>
    </source>
</evidence>
<dbReference type="OrthoDB" id="3261737at2759"/>
<keyword evidence="4" id="KW-1185">Reference proteome</keyword>
<dbReference type="Proteomes" id="UP000541558">
    <property type="component" value="Unassembled WGS sequence"/>
</dbReference>
<evidence type="ECO:0000313" key="3">
    <source>
        <dbReference type="EMBL" id="KAF5318298.1"/>
    </source>
</evidence>
<organism evidence="3 4">
    <name type="scientific">Ephemerocybe angulata</name>
    <dbReference type="NCBI Taxonomy" id="980116"/>
    <lineage>
        <taxon>Eukaryota</taxon>
        <taxon>Fungi</taxon>
        <taxon>Dikarya</taxon>
        <taxon>Basidiomycota</taxon>
        <taxon>Agaricomycotina</taxon>
        <taxon>Agaricomycetes</taxon>
        <taxon>Agaricomycetidae</taxon>
        <taxon>Agaricales</taxon>
        <taxon>Agaricineae</taxon>
        <taxon>Psathyrellaceae</taxon>
        <taxon>Ephemerocybe</taxon>
    </lineage>
</organism>
<dbReference type="EMBL" id="JAACJK010000180">
    <property type="protein sequence ID" value="KAF5318298.1"/>
    <property type="molecule type" value="Genomic_DNA"/>
</dbReference>
<protein>
    <recommendedName>
        <fullName evidence="2">ATP-citrate synthase citrate-binding domain-containing protein</fullName>
    </recommendedName>
</protein>
<sequence length="400" mass="43469">MITTTVDLELLSTPLHRRCQCRQNAHPAQAQARPVDEAAPRNQFHTADGRIAGLGERRRLDLGAAGEVHHLARETGGLAAEEGRQWEELRDEEKEEEAWHEVEDETLLTLASFVTAVRKAREPQTPCSLTVKKPSASNTGMPLVGDARSRERPVILSECRSDLKATPVRPSPTYAPCGPYVVVPSPTSGSVASSPWLSPRPPPSSTYAPRRRHHRVLGVVVISAMPGPACRHNTRIPSPNQQPHPAVVLFTKFDTPLGYVKASQSAIPTAIFELTLTKNWNPEQLLDRAIPATPRPLTVLDADGRIWTTVAEGGASCIYSDVITAHGFAHELDNYGEYSSAPTDGQMYECTKTVIDFTTRGTPNPEGNILVIGSANFMNATAGAKVYDSTPPIALFPAKE</sequence>
<dbReference type="InterPro" id="IPR032263">
    <property type="entry name" value="Citrate-bd"/>
</dbReference>
<feature type="domain" description="ATP-citrate synthase citrate-binding" evidence="2">
    <location>
        <begin position="297"/>
        <end position="382"/>
    </location>
</feature>
<feature type="region of interest" description="Disordered" evidence="1">
    <location>
        <begin position="125"/>
        <end position="145"/>
    </location>
</feature>
<evidence type="ECO:0000313" key="4">
    <source>
        <dbReference type="Proteomes" id="UP000541558"/>
    </source>
</evidence>
<dbReference type="Pfam" id="PF16114">
    <property type="entry name" value="Citrate_bind"/>
    <property type="match status" value="1"/>
</dbReference>